<dbReference type="InterPro" id="IPR040980">
    <property type="entry name" value="SWI2_SNF2"/>
</dbReference>
<evidence type="ECO:0000313" key="13">
    <source>
        <dbReference type="EMBL" id="AGC72448.1"/>
    </source>
</evidence>
<dbReference type="GO" id="GO:0009307">
    <property type="term" value="P:DNA restriction-modification system"/>
    <property type="evidence" value="ECO:0007669"/>
    <property type="project" value="UniProtKB-KW"/>
</dbReference>
<dbReference type="CDD" id="cd22332">
    <property type="entry name" value="HsdR_N"/>
    <property type="match status" value="1"/>
</dbReference>
<comment type="function">
    <text evidence="10">Subunit R is required for both nuclease and ATPase activities, but not for modification.</text>
</comment>
<evidence type="ECO:0000256" key="4">
    <source>
        <dbReference type="ARBA" id="ARBA00022741"/>
    </source>
</evidence>
<feature type="compositionally biased region" description="Low complexity" evidence="11">
    <location>
        <begin position="425"/>
        <end position="473"/>
    </location>
</feature>
<dbReference type="InterPro" id="IPR004473">
    <property type="entry name" value="Restrct_endonuc_typeI_HsdR"/>
</dbReference>
<evidence type="ECO:0000256" key="6">
    <source>
        <dbReference type="ARBA" id="ARBA00022759"/>
    </source>
</evidence>
<evidence type="ECO:0000256" key="7">
    <source>
        <dbReference type="ARBA" id="ARBA00022801"/>
    </source>
</evidence>
<evidence type="ECO:0000256" key="11">
    <source>
        <dbReference type="SAM" id="MobiDB-lite"/>
    </source>
</evidence>
<sequence length="1144" mass="126031">MSAKLTEDAIEQLAIERLMALGYSYAYGPDLAPDGERPERASFADVLLLGRVEAAIARLNPAIPPIARAEALRQIQRLVAPDLIANNETFHRLLTEGINVTYQQAGAERGDYVWLVDFAHPERNEYLVVNQFTVVSSTSASTSSASVNKRPDIVIFINGLPLVVIELKNAGDENATVKTAFQQLETYKATIPSLFVYNALLVISDGLEARAGSLSSGLSRFLAWKSADGEAEASHRVPQLEILIRGMLNPATLLDLIRHFIVFEKSKKEDLPTGIVTIETVKKIAAYHQYYAVNKAVTSTLRAADLENHALLIREAPESYNLPSVKTQPKGDRKAGVVWHTQGSGKSLSMVFYSGKIVLLLNNPTLVVITDRNDLDDQLFDTFAASKQLLRQDPIQAESREHLKTLLKVASGGIIFTTIQKFQPDASTSSASGSPPDSASGSPPGSASGSPPGSASGSPPGSASGSPPGSASDRPVAELVEATGARFDKLSERKNIVVIADEAHRTQYGFSAKTIDEKDEAGNVIGKRVVYGFAKYLRDALPNATYLGFTGTPIEATDVNTPAVFGNYVDIYDIAQAVEDGATVRIYYESRLAKIELSEVGRKLIRELDEELAEDELTDAQTFENLSLKQAKAKWTQLEALVGSEARIKNVAKDIVAHFEQRQMVFEGKGMIVTMSRRIAAALYREIVALRPEWHNPDLSKGAIKVVMTAASSDGPEMAQHHTHKTQRRALAERMKAPADPLKLVIVRDMWLTGFDVPALHTMYIDKPMQGHNLMQAIARVNRVYKDKPGGLIVDYLGIATHLKEALAFYSDSGGRGDPAVAQAQAVALMQEKLEVVTQLFHGFPYADYFWAETSQKLALILAAEDFILGLDDGRRRYINEVTALSQAFAIAVPHEEALAVKDEVAFFQAVKARLVKFDSSGSGRTDEELETAIRQVIDRALVSNQVIDIFDAAGLKKPDISILSEEFLLELKGMEHKNIALEVLKKLLNDEIRDRAKKNLVQSRSLMEMLEQSLKRYHNKAITSAEVIEELIKLGKEIRDSDDEAAKMGLTDFEYAFYTAVANNESARELMQKEKLRELAVVLTERVRQNTSIDWTIKESVRAKLQVIVKRTLRQYGYPPDMQQLATETVLKQAELIAAELTA</sequence>
<dbReference type="PANTHER" id="PTHR30195">
    <property type="entry name" value="TYPE I SITE-SPECIFIC DEOXYRIBONUCLEASE PROTEIN SUBUNIT M AND R"/>
    <property type="match status" value="1"/>
</dbReference>
<dbReference type="Pfam" id="PF22679">
    <property type="entry name" value="T1R_D3-like"/>
    <property type="match status" value="1"/>
</dbReference>
<keyword evidence="4 10" id="KW-0547">Nucleotide-binding</keyword>
<dbReference type="AlphaFoldDB" id="L7VZE4"/>
<evidence type="ECO:0000256" key="10">
    <source>
        <dbReference type="RuleBase" id="RU364115"/>
    </source>
</evidence>
<dbReference type="CDD" id="cd18800">
    <property type="entry name" value="SF2_C_EcoR124I-like"/>
    <property type="match status" value="1"/>
</dbReference>
<feature type="domain" description="Helicase ATP-binding" evidence="12">
    <location>
        <begin position="281"/>
        <end position="585"/>
    </location>
</feature>
<keyword evidence="6" id="KW-0255">Endonuclease</keyword>
<dbReference type="REBASE" id="60194">
    <property type="entry name" value="UbaA1Q1ORFCP"/>
</dbReference>
<dbReference type="InterPro" id="IPR027417">
    <property type="entry name" value="P-loop_NTPase"/>
</dbReference>
<evidence type="ECO:0000256" key="2">
    <source>
        <dbReference type="ARBA" id="ARBA00008598"/>
    </source>
</evidence>
<dbReference type="Gene3D" id="3.40.50.300">
    <property type="entry name" value="P-loop containing nucleotide triphosphate hydrolases"/>
    <property type="match status" value="4"/>
</dbReference>
<dbReference type="Gene3D" id="3.90.1570.50">
    <property type="match status" value="1"/>
</dbReference>
<keyword evidence="8 10" id="KW-0067">ATP-binding</keyword>
<dbReference type="CDD" id="cd18030">
    <property type="entry name" value="DEXHc_RE_I_HsdR"/>
    <property type="match status" value="1"/>
</dbReference>
<dbReference type="InterPro" id="IPR007409">
    <property type="entry name" value="Restrct_endonuc_type1_HsdR_N"/>
</dbReference>
<dbReference type="EMBL" id="JX649902">
    <property type="protein sequence ID" value="AGC72448.1"/>
    <property type="molecule type" value="Genomic_DNA"/>
</dbReference>
<keyword evidence="9 10" id="KW-0238">DNA-binding</keyword>
<evidence type="ECO:0000259" key="12">
    <source>
        <dbReference type="SMART" id="SM00487"/>
    </source>
</evidence>
<evidence type="ECO:0000256" key="1">
    <source>
        <dbReference type="ARBA" id="ARBA00000851"/>
    </source>
</evidence>
<organism evidence="13">
    <name type="scientific">uncultured bacterium A1Q1_fos_493</name>
    <dbReference type="NCBI Taxonomy" id="1256577"/>
    <lineage>
        <taxon>Bacteria</taxon>
        <taxon>environmental samples</taxon>
    </lineage>
</organism>
<dbReference type="InterPro" id="IPR014001">
    <property type="entry name" value="Helicase_ATP-bd"/>
</dbReference>
<comment type="subunit">
    <text evidence="10">The type I restriction/modification system is composed of three polypeptides R, M and S.</text>
</comment>
<comment type="similarity">
    <text evidence="2 10">Belongs to the HsdR family.</text>
</comment>
<evidence type="ECO:0000256" key="9">
    <source>
        <dbReference type="ARBA" id="ARBA00023125"/>
    </source>
</evidence>
<dbReference type="Pfam" id="PF11867">
    <property type="entry name" value="T1RH-like_C"/>
    <property type="match status" value="1"/>
</dbReference>
<accession>L7VZE4</accession>
<comment type="catalytic activity">
    <reaction evidence="1 10">
        <text>Endonucleolytic cleavage of DNA to give random double-stranded fragments with terminal 5'-phosphates, ATP is simultaneously hydrolyzed.</text>
        <dbReference type="EC" id="3.1.21.3"/>
    </reaction>
</comment>
<proteinExistence type="inferred from homology"/>
<keyword evidence="7 10" id="KW-0378">Hydrolase</keyword>
<dbReference type="NCBIfam" id="TIGR00348">
    <property type="entry name" value="hsdR"/>
    <property type="match status" value="1"/>
</dbReference>
<dbReference type="GO" id="GO:0005524">
    <property type="term" value="F:ATP binding"/>
    <property type="evidence" value="ECO:0007669"/>
    <property type="project" value="UniProtKB-KW"/>
</dbReference>
<dbReference type="SMART" id="SM00487">
    <property type="entry name" value="DEXDc"/>
    <property type="match status" value="1"/>
</dbReference>
<dbReference type="GO" id="GO:0003677">
    <property type="term" value="F:DNA binding"/>
    <property type="evidence" value="ECO:0007669"/>
    <property type="project" value="UniProtKB-KW"/>
</dbReference>
<feature type="region of interest" description="Disordered" evidence="11">
    <location>
        <begin position="425"/>
        <end position="474"/>
    </location>
</feature>
<keyword evidence="3" id="KW-0540">Nuclease</keyword>
<evidence type="ECO:0000256" key="5">
    <source>
        <dbReference type="ARBA" id="ARBA00022747"/>
    </source>
</evidence>
<dbReference type="Pfam" id="PF18766">
    <property type="entry name" value="SWI2_SNF2"/>
    <property type="match status" value="1"/>
</dbReference>
<dbReference type="InterPro" id="IPR051268">
    <property type="entry name" value="Type-I_R_enzyme_R_subunit"/>
</dbReference>
<evidence type="ECO:0000256" key="3">
    <source>
        <dbReference type="ARBA" id="ARBA00022722"/>
    </source>
</evidence>
<dbReference type="PANTHER" id="PTHR30195:SF15">
    <property type="entry name" value="TYPE I RESTRICTION ENZYME HINDI ENDONUCLEASE SUBUNIT"/>
    <property type="match status" value="1"/>
</dbReference>
<dbReference type="InterPro" id="IPR055180">
    <property type="entry name" value="HsdR_RecA-like_helicase_dom_2"/>
</dbReference>
<protein>
    <recommendedName>
        <fullName evidence="10">Type I restriction enzyme endonuclease subunit</fullName>
        <shortName evidence="10">R protein</shortName>
        <ecNumber evidence="10">3.1.21.3</ecNumber>
    </recommendedName>
</protein>
<name>L7VZE4_9BACT</name>
<keyword evidence="5 10" id="KW-0680">Restriction system</keyword>
<reference evidence="13" key="1">
    <citation type="submission" date="2012-09" db="EMBL/GenBank/DDBJ databases">
        <title>Metagenomic Characterization of a Microbial Community in Wastewater Detects High Levels of Antibiotic Resistance.</title>
        <authorList>
            <person name="Abrams M."/>
            <person name="Caldwell A."/>
            <person name="Vandaei E."/>
            <person name="Lee W."/>
            <person name="Perrott J."/>
            <person name="Khan S.Y."/>
            <person name="Ta J."/>
            <person name="Romero D."/>
            <person name="Nguyen V."/>
            <person name="Pourmand N."/>
            <person name="Ouverney C.C."/>
        </authorList>
    </citation>
    <scope>NUCLEOTIDE SEQUENCE</scope>
</reference>
<evidence type="ECO:0000256" key="8">
    <source>
        <dbReference type="ARBA" id="ARBA00022840"/>
    </source>
</evidence>
<dbReference type="Pfam" id="PF04313">
    <property type="entry name" value="HSDR_N"/>
    <property type="match status" value="1"/>
</dbReference>
<dbReference type="EC" id="3.1.21.3" evidence="10"/>
<dbReference type="InterPro" id="IPR021810">
    <property type="entry name" value="T1RH-like_C"/>
</dbReference>
<dbReference type="SUPFAM" id="SSF52540">
    <property type="entry name" value="P-loop containing nucleoside triphosphate hydrolases"/>
    <property type="match status" value="2"/>
</dbReference>
<dbReference type="GO" id="GO:0009035">
    <property type="term" value="F:type I site-specific deoxyribonuclease activity"/>
    <property type="evidence" value="ECO:0007669"/>
    <property type="project" value="UniProtKB-EC"/>
</dbReference>